<comment type="catalytic activity">
    <reaction evidence="5">
        <text>alpha-D-glucose 1-phosphate + UTP + H(+) = UDP-alpha-D-glucose + diphosphate</text>
        <dbReference type="Rhea" id="RHEA:19889"/>
        <dbReference type="ChEBI" id="CHEBI:15378"/>
        <dbReference type="ChEBI" id="CHEBI:33019"/>
        <dbReference type="ChEBI" id="CHEBI:46398"/>
        <dbReference type="ChEBI" id="CHEBI:58601"/>
        <dbReference type="ChEBI" id="CHEBI:58885"/>
        <dbReference type="EC" id="2.7.7.9"/>
    </reaction>
</comment>
<gene>
    <name evidence="7" type="ORF">A3F61_04165</name>
</gene>
<evidence type="ECO:0000313" key="7">
    <source>
        <dbReference type="EMBL" id="OGY11760.1"/>
    </source>
</evidence>
<name>A0A1G1V8L2_9BACT</name>
<dbReference type="Proteomes" id="UP000178272">
    <property type="component" value="Unassembled WGS sequence"/>
</dbReference>
<evidence type="ECO:0000256" key="3">
    <source>
        <dbReference type="ARBA" id="ARBA00022679"/>
    </source>
</evidence>
<dbReference type="InterPro" id="IPR005771">
    <property type="entry name" value="GalU_uridylyltTrfase_bac/arc"/>
</dbReference>
<protein>
    <recommendedName>
        <fullName evidence="2">UTP--glucose-1-phosphate uridylyltransferase</fullName>
        <ecNumber evidence="2">2.7.7.9</ecNumber>
    </recommendedName>
</protein>
<evidence type="ECO:0000313" key="8">
    <source>
        <dbReference type="Proteomes" id="UP000178272"/>
    </source>
</evidence>
<comment type="caution">
    <text evidence="7">The sequence shown here is derived from an EMBL/GenBank/DDBJ whole genome shotgun (WGS) entry which is preliminary data.</text>
</comment>
<dbReference type="PANTHER" id="PTHR43197:SF1">
    <property type="entry name" value="UTP--GLUCOSE-1-PHOSPHATE URIDYLYLTRANSFERASE"/>
    <property type="match status" value="1"/>
</dbReference>
<sequence length="292" mass="32176">MSKVRKAVIPVAGFGTRFLPQTKAMPKEMLPLVDKPIVQYVVEKAVEAGIEQIILVTGWHKRAIEDHFDTHYELEAKLASSGKEKELTEIRRIANMAEFIYVRQKEARGNGDAILTAEHVVGDEPFVVFWGDEFIDAEPTVAAQLIEVYKKTGCSVLTGLNRPAAEDAKRFAYASGEDAGGGVVKVNTIIEKPGVGARPSELAIFSGLYTPDLFEGLHKASEKVQPRAELVYVDGINEMLADGKEVYACEIKGGDYIDCGTKESYLRAVVRMALKHSDIGANFQEFLKNLQL</sequence>
<proteinExistence type="inferred from homology"/>
<organism evidence="7 8">
    <name type="scientific">Candidatus Blackburnbacteria bacterium RIFCSPHIGHO2_12_FULL_41_13b</name>
    <dbReference type="NCBI Taxonomy" id="1797517"/>
    <lineage>
        <taxon>Bacteria</taxon>
        <taxon>Candidatus Blackburniibacteriota</taxon>
    </lineage>
</organism>
<dbReference type="EMBL" id="MHCA01000031">
    <property type="protein sequence ID" value="OGY11760.1"/>
    <property type="molecule type" value="Genomic_DNA"/>
</dbReference>
<dbReference type="InterPro" id="IPR029044">
    <property type="entry name" value="Nucleotide-diphossugar_trans"/>
</dbReference>
<dbReference type="CDD" id="cd02541">
    <property type="entry name" value="UGPase_prokaryotic"/>
    <property type="match status" value="1"/>
</dbReference>
<accession>A0A1G1V8L2</accession>
<evidence type="ECO:0000256" key="1">
    <source>
        <dbReference type="ARBA" id="ARBA00006890"/>
    </source>
</evidence>
<dbReference type="GO" id="GO:0003983">
    <property type="term" value="F:UTP:glucose-1-phosphate uridylyltransferase activity"/>
    <property type="evidence" value="ECO:0007669"/>
    <property type="project" value="UniProtKB-EC"/>
</dbReference>
<keyword evidence="4" id="KW-0548">Nucleotidyltransferase</keyword>
<dbReference type="Pfam" id="PF00483">
    <property type="entry name" value="NTP_transferase"/>
    <property type="match status" value="1"/>
</dbReference>
<dbReference type="EC" id="2.7.7.9" evidence="2"/>
<comment type="similarity">
    <text evidence="1">Belongs to the UDPGP type 2 family.</text>
</comment>
<evidence type="ECO:0000259" key="6">
    <source>
        <dbReference type="Pfam" id="PF00483"/>
    </source>
</evidence>
<dbReference type="Gene3D" id="3.90.550.10">
    <property type="entry name" value="Spore Coat Polysaccharide Biosynthesis Protein SpsA, Chain A"/>
    <property type="match status" value="1"/>
</dbReference>
<dbReference type="PANTHER" id="PTHR43197">
    <property type="entry name" value="UTP--GLUCOSE-1-PHOSPHATE URIDYLYLTRANSFERASE"/>
    <property type="match status" value="1"/>
</dbReference>
<evidence type="ECO:0000256" key="2">
    <source>
        <dbReference type="ARBA" id="ARBA00012415"/>
    </source>
</evidence>
<keyword evidence="3" id="KW-0808">Transferase</keyword>
<evidence type="ECO:0000256" key="5">
    <source>
        <dbReference type="ARBA" id="ARBA00048128"/>
    </source>
</evidence>
<dbReference type="SUPFAM" id="SSF53448">
    <property type="entry name" value="Nucleotide-diphospho-sugar transferases"/>
    <property type="match status" value="1"/>
</dbReference>
<feature type="domain" description="Nucleotidyl transferase" evidence="6">
    <location>
        <begin position="6"/>
        <end position="269"/>
    </location>
</feature>
<dbReference type="InterPro" id="IPR005835">
    <property type="entry name" value="NTP_transferase_dom"/>
</dbReference>
<reference evidence="7 8" key="1">
    <citation type="journal article" date="2016" name="Nat. Commun.">
        <title>Thousands of microbial genomes shed light on interconnected biogeochemical processes in an aquifer system.</title>
        <authorList>
            <person name="Anantharaman K."/>
            <person name="Brown C.T."/>
            <person name="Hug L.A."/>
            <person name="Sharon I."/>
            <person name="Castelle C.J."/>
            <person name="Probst A.J."/>
            <person name="Thomas B.C."/>
            <person name="Singh A."/>
            <person name="Wilkins M.J."/>
            <person name="Karaoz U."/>
            <person name="Brodie E.L."/>
            <person name="Williams K.H."/>
            <person name="Hubbard S.S."/>
            <person name="Banfield J.F."/>
        </authorList>
    </citation>
    <scope>NUCLEOTIDE SEQUENCE [LARGE SCALE GENOMIC DNA]</scope>
</reference>
<dbReference type="AlphaFoldDB" id="A0A1G1V8L2"/>
<dbReference type="STRING" id="1797517.A3F61_04165"/>
<dbReference type="GO" id="GO:0006011">
    <property type="term" value="P:UDP-alpha-D-glucose metabolic process"/>
    <property type="evidence" value="ECO:0007669"/>
    <property type="project" value="InterPro"/>
</dbReference>
<evidence type="ECO:0000256" key="4">
    <source>
        <dbReference type="ARBA" id="ARBA00022695"/>
    </source>
</evidence>